<dbReference type="Proteomes" id="UP001652397">
    <property type="component" value="Unassembled WGS sequence"/>
</dbReference>
<comment type="caution">
    <text evidence="3">The sequence shown here is derived from an EMBL/GenBank/DDBJ whole genome shotgun (WGS) entry which is preliminary data.</text>
</comment>
<evidence type="ECO:0000256" key="1">
    <source>
        <dbReference type="ARBA" id="ARBA00008005"/>
    </source>
</evidence>
<dbReference type="EMBL" id="JAOQJE010000004">
    <property type="protein sequence ID" value="MCU6788599.1"/>
    <property type="molecule type" value="Genomic_DNA"/>
</dbReference>
<organism evidence="3 4">
    <name type="scientific">Agathobaculum ammoniilyticum</name>
    <dbReference type="NCBI Taxonomy" id="2981778"/>
    <lineage>
        <taxon>Bacteria</taxon>
        <taxon>Bacillati</taxon>
        <taxon>Bacillota</taxon>
        <taxon>Clostridia</taxon>
        <taxon>Eubacteriales</taxon>
        <taxon>Butyricicoccaceae</taxon>
        <taxon>Agathobaculum</taxon>
    </lineage>
</organism>
<name>A0ABT2U1V3_9FIRM</name>
<dbReference type="Gene3D" id="3.40.50.11790">
    <property type="match status" value="1"/>
</dbReference>
<dbReference type="Gene3D" id="3.30.1370.220">
    <property type="match status" value="1"/>
</dbReference>
<feature type="domain" description="Tail sheath protein C-terminal" evidence="2">
    <location>
        <begin position="238"/>
        <end position="360"/>
    </location>
</feature>
<accession>A0ABT2U1V3</accession>
<evidence type="ECO:0000313" key="4">
    <source>
        <dbReference type="Proteomes" id="UP001652397"/>
    </source>
</evidence>
<gene>
    <name evidence="3" type="ORF">OCV66_05770</name>
</gene>
<protein>
    <submittedName>
        <fullName evidence="3">Phage tail protein</fullName>
    </submittedName>
</protein>
<proteinExistence type="inferred from homology"/>
<evidence type="ECO:0000259" key="2">
    <source>
        <dbReference type="Pfam" id="PF17482"/>
    </source>
</evidence>
<keyword evidence="4" id="KW-1185">Reference proteome</keyword>
<dbReference type="InterPro" id="IPR020287">
    <property type="entry name" value="Tail_sheath_C"/>
</dbReference>
<comment type="similarity">
    <text evidence="1">Belongs to the myoviridae tail sheath protein family.</text>
</comment>
<dbReference type="Pfam" id="PF17482">
    <property type="entry name" value="Phage_sheath_1C"/>
    <property type="match status" value="1"/>
</dbReference>
<dbReference type="RefSeq" id="WP_147573931.1">
    <property type="nucleotide sequence ID" value="NZ_JAOQJE010000004.1"/>
</dbReference>
<sequence>MAITMPKIEVTFRQQATSLIARSARGVAVLIVRDDTNKTFTHKQYADLSALQADEALYTEDNYAAIGDMLAFAPYQSHVFRLDTTGTLADTLAEIGRTVKTGWLAVAGQSAEDGAALASWVKTQAARSRSYKCIVHNVTPLPDDMHVVHFVNGSVTFADARGEQDGEAYLPSLLAIMAVCNVERGCTNYHCSNLAAVEEVADNDAAVGAGKFILFNDEEGAVRIGQGINSLTTLDGKTKTEDMQFIETVEAMDLMRDDITSTFRGTYLGSYRNTRDNQMLFIAALNSSYLRQLAAENILDPDHANAASIDVEAQRAAWVASGKAEAADWDDDTVKATPFKRTVYLAGDVKILGSMTDLIFPINLF</sequence>
<evidence type="ECO:0000313" key="3">
    <source>
        <dbReference type="EMBL" id="MCU6788599.1"/>
    </source>
</evidence>
<reference evidence="3 4" key="1">
    <citation type="journal article" date="2021" name="ISME Commun">
        <title>Automated analysis of genomic sequences facilitates high-throughput and comprehensive description of bacteria.</title>
        <authorList>
            <person name="Hitch T.C.A."/>
        </authorList>
    </citation>
    <scope>NUCLEOTIDE SEQUENCE [LARGE SCALE GENOMIC DNA]</scope>
    <source>
        <strain evidence="3 4">Sanger_34</strain>
    </source>
</reference>